<dbReference type="Proteomes" id="UP001457282">
    <property type="component" value="Unassembled WGS sequence"/>
</dbReference>
<sequence length="140" mass="16037">MVVFQSSVFCLQPPRDSFSRIHHSIPYWLAGFQFSFVLVRAFGLCGGYTWHFPGNTSQYSVFISENEVKEQKVMINETLLRIPKHQVKAMEVEVIRLIPTRIIYADPRASGLETLEDAYGIAVKLLLDGVEKTRRDMKKG</sequence>
<evidence type="ECO:0000313" key="1">
    <source>
        <dbReference type="EMBL" id="KAK9911510.1"/>
    </source>
</evidence>
<reference evidence="1 2" key="1">
    <citation type="journal article" date="2023" name="G3 (Bethesda)">
        <title>A chromosome-length genome assembly and annotation of blackberry (Rubus argutus, cv. 'Hillquist').</title>
        <authorList>
            <person name="Bruna T."/>
            <person name="Aryal R."/>
            <person name="Dudchenko O."/>
            <person name="Sargent D.J."/>
            <person name="Mead D."/>
            <person name="Buti M."/>
            <person name="Cavallini A."/>
            <person name="Hytonen T."/>
            <person name="Andres J."/>
            <person name="Pham M."/>
            <person name="Weisz D."/>
            <person name="Mascagni F."/>
            <person name="Usai G."/>
            <person name="Natali L."/>
            <person name="Bassil N."/>
            <person name="Fernandez G.E."/>
            <person name="Lomsadze A."/>
            <person name="Armour M."/>
            <person name="Olukolu B."/>
            <person name="Poorten T."/>
            <person name="Britton C."/>
            <person name="Davik J."/>
            <person name="Ashrafi H."/>
            <person name="Aiden E.L."/>
            <person name="Borodovsky M."/>
            <person name="Worthington M."/>
        </authorList>
    </citation>
    <scope>NUCLEOTIDE SEQUENCE [LARGE SCALE GENOMIC DNA]</scope>
    <source>
        <strain evidence="1">PI 553951</strain>
    </source>
</reference>
<gene>
    <name evidence="1" type="ORF">M0R45_035414</name>
</gene>
<dbReference type="EMBL" id="JBEDUW010000007">
    <property type="protein sequence ID" value="KAK9911510.1"/>
    <property type="molecule type" value="Genomic_DNA"/>
</dbReference>
<dbReference type="AlphaFoldDB" id="A0AAW1VUS3"/>
<protein>
    <submittedName>
        <fullName evidence="1">Uncharacterized protein</fullName>
    </submittedName>
</protein>
<name>A0AAW1VUS3_RUBAR</name>
<organism evidence="1 2">
    <name type="scientific">Rubus argutus</name>
    <name type="common">Southern blackberry</name>
    <dbReference type="NCBI Taxonomy" id="59490"/>
    <lineage>
        <taxon>Eukaryota</taxon>
        <taxon>Viridiplantae</taxon>
        <taxon>Streptophyta</taxon>
        <taxon>Embryophyta</taxon>
        <taxon>Tracheophyta</taxon>
        <taxon>Spermatophyta</taxon>
        <taxon>Magnoliopsida</taxon>
        <taxon>eudicotyledons</taxon>
        <taxon>Gunneridae</taxon>
        <taxon>Pentapetalae</taxon>
        <taxon>rosids</taxon>
        <taxon>fabids</taxon>
        <taxon>Rosales</taxon>
        <taxon>Rosaceae</taxon>
        <taxon>Rosoideae</taxon>
        <taxon>Rosoideae incertae sedis</taxon>
        <taxon>Rubus</taxon>
    </lineage>
</organism>
<accession>A0AAW1VUS3</accession>
<comment type="caution">
    <text evidence="1">The sequence shown here is derived from an EMBL/GenBank/DDBJ whole genome shotgun (WGS) entry which is preliminary data.</text>
</comment>
<proteinExistence type="predicted"/>
<evidence type="ECO:0000313" key="2">
    <source>
        <dbReference type="Proteomes" id="UP001457282"/>
    </source>
</evidence>
<keyword evidence="2" id="KW-1185">Reference proteome</keyword>